<feature type="non-terminal residue" evidence="7">
    <location>
        <position position="1"/>
    </location>
</feature>
<feature type="signal peptide" evidence="6">
    <location>
        <begin position="1"/>
        <end position="20"/>
    </location>
</feature>
<evidence type="ECO:0000256" key="1">
    <source>
        <dbReference type="ARBA" id="ARBA00004613"/>
    </source>
</evidence>
<dbReference type="PANTHER" id="PTHR31232:SF43">
    <property type="entry name" value="S-PROTEIN HOMOLOG 29-RELATED"/>
    <property type="match status" value="1"/>
</dbReference>
<feature type="chain" id="PRO_5043104862" description="S-protein homolog" evidence="6">
    <location>
        <begin position="21"/>
        <end position="132"/>
    </location>
</feature>
<evidence type="ECO:0000313" key="8">
    <source>
        <dbReference type="Proteomes" id="UP001443914"/>
    </source>
</evidence>
<dbReference type="Pfam" id="PF05938">
    <property type="entry name" value="Self-incomp_S1"/>
    <property type="match status" value="1"/>
</dbReference>
<comment type="similarity">
    <text evidence="2 6">Belongs to the plant self-incompatibility (S1) protein family.</text>
</comment>
<protein>
    <recommendedName>
        <fullName evidence="6">S-protein homolog</fullName>
    </recommendedName>
</protein>
<comment type="subcellular location">
    <subcellularLocation>
        <location evidence="1 6">Secreted</location>
    </subcellularLocation>
</comment>
<evidence type="ECO:0000256" key="3">
    <source>
        <dbReference type="ARBA" id="ARBA00022471"/>
    </source>
</evidence>
<feature type="non-terminal residue" evidence="7">
    <location>
        <position position="132"/>
    </location>
</feature>
<dbReference type="GO" id="GO:0005576">
    <property type="term" value="C:extracellular region"/>
    <property type="evidence" value="ECO:0007669"/>
    <property type="project" value="UniProtKB-SubCell"/>
</dbReference>
<evidence type="ECO:0000256" key="6">
    <source>
        <dbReference type="RuleBase" id="RU367044"/>
    </source>
</evidence>
<dbReference type="PANTHER" id="PTHR31232">
    <property type="match status" value="1"/>
</dbReference>
<comment type="caution">
    <text evidence="7">The sequence shown here is derived from an EMBL/GenBank/DDBJ whole genome shotgun (WGS) entry which is preliminary data.</text>
</comment>
<name>A0AAW1JBY6_SAPOF</name>
<dbReference type="Proteomes" id="UP001443914">
    <property type="component" value="Unassembled WGS sequence"/>
</dbReference>
<evidence type="ECO:0000313" key="7">
    <source>
        <dbReference type="EMBL" id="KAK9700234.1"/>
    </source>
</evidence>
<sequence>SSITLKFLFIIALLANLSEGFFLTSKVQISITNSLSNNKKLIIHCKSKNKDLNIHVIQKGETYEFKVENSFWGRTLYFCGFKFDHKLHMFDIYVQSRDDDNCLGYCEWEITESGPCLTYNPHRGIYTYCFYW</sequence>
<keyword evidence="3 6" id="KW-0713">Self-incompatibility</keyword>
<reference evidence="7" key="1">
    <citation type="submission" date="2024-03" db="EMBL/GenBank/DDBJ databases">
        <title>WGS assembly of Saponaria officinalis var. Norfolk2.</title>
        <authorList>
            <person name="Jenkins J."/>
            <person name="Shu S."/>
            <person name="Grimwood J."/>
            <person name="Barry K."/>
            <person name="Goodstein D."/>
            <person name="Schmutz J."/>
            <person name="Leebens-Mack J."/>
            <person name="Osbourn A."/>
        </authorList>
    </citation>
    <scope>NUCLEOTIDE SEQUENCE [LARGE SCALE GENOMIC DNA]</scope>
    <source>
        <strain evidence="7">JIC</strain>
    </source>
</reference>
<evidence type="ECO:0000256" key="2">
    <source>
        <dbReference type="ARBA" id="ARBA00005581"/>
    </source>
</evidence>
<evidence type="ECO:0000256" key="4">
    <source>
        <dbReference type="ARBA" id="ARBA00022525"/>
    </source>
</evidence>
<dbReference type="AlphaFoldDB" id="A0AAW1JBY6"/>
<gene>
    <name evidence="7" type="ORF">RND81_08G225500</name>
</gene>
<keyword evidence="5 6" id="KW-0732">Signal</keyword>
<accession>A0AAW1JBY6</accession>
<evidence type="ECO:0000256" key="5">
    <source>
        <dbReference type="ARBA" id="ARBA00022729"/>
    </source>
</evidence>
<dbReference type="GO" id="GO:0060320">
    <property type="term" value="P:rejection of self pollen"/>
    <property type="evidence" value="ECO:0007669"/>
    <property type="project" value="UniProtKB-KW"/>
</dbReference>
<organism evidence="7 8">
    <name type="scientific">Saponaria officinalis</name>
    <name type="common">Common soapwort</name>
    <name type="synonym">Lychnis saponaria</name>
    <dbReference type="NCBI Taxonomy" id="3572"/>
    <lineage>
        <taxon>Eukaryota</taxon>
        <taxon>Viridiplantae</taxon>
        <taxon>Streptophyta</taxon>
        <taxon>Embryophyta</taxon>
        <taxon>Tracheophyta</taxon>
        <taxon>Spermatophyta</taxon>
        <taxon>Magnoliopsida</taxon>
        <taxon>eudicotyledons</taxon>
        <taxon>Gunneridae</taxon>
        <taxon>Pentapetalae</taxon>
        <taxon>Caryophyllales</taxon>
        <taxon>Caryophyllaceae</taxon>
        <taxon>Caryophylleae</taxon>
        <taxon>Saponaria</taxon>
    </lineage>
</organism>
<keyword evidence="4 6" id="KW-0964">Secreted</keyword>
<dbReference type="EMBL" id="JBDFQZ010000008">
    <property type="protein sequence ID" value="KAK9700234.1"/>
    <property type="molecule type" value="Genomic_DNA"/>
</dbReference>
<proteinExistence type="inferred from homology"/>
<keyword evidence="8" id="KW-1185">Reference proteome</keyword>
<dbReference type="InterPro" id="IPR010264">
    <property type="entry name" value="Self-incomp_S1"/>
</dbReference>